<evidence type="ECO:0000256" key="3">
    <source>
        <dbReference type="ARBA" id="ARBA00022679"/>
    </source>
</evidence>
<evidence type="ECO:0000256" key="2">
    <source>
        <dbReference type="ARBA" id="ARBA00022676"/>
    </source>
</evidence>
<reference evidence="5 6" key="1">
    <citation type="submission" date="2018-07" db="EMBL/GenBank/DDBJ databases">
        <title>Chryseobacterium lacus sp. nov., isolated from lake water.</title>
        <authorList>
            <person name="Li C.-M."/>
        </authorList>
    </citation>
    <scope>NUCLEOTIDE SEQUENCE [LARGE SCALE GENOMIC DNA]</scope>
    <source>
        <strain evidence="5 6">YLOS41</strain>
    </source>
</reference>
<comment type="caution">
    <text evidence="5">The sequence shown here is derived from an EMBL/GenBank/DDBJ whole genome shotgun (WGS) entry which is preliminary data.</text>
</comment>
<dbReference type="Gene3D" id="3.90.550.10">
    <property type="entry name" value="Spore Coat Polysaccharide Biosynthesis Protein SpsA, Chain A"/>
    <property type="match status" value="1"/>
</dbReference>
<dbReference type="GO" id="GO:0016757">
    <property type="term" value="F:glycosyltransferase activity"/>
    <property type="evidence" value="ECO:0007669"/>
    <property type="project" value="UniProtKB-KW"/>
</dbReference>
<sequence>MKFLIIIPAHNEEQNISFCLSSLENQTYKDFHLVVVDDGSSDSTLEIVQDFKENSKIGSKMSVVSLLKSRHEPGAKVVRTFNKGLETQDLKEFDIICKFDADIIFPENYLEEINRIYQNNPKAGMVSGIVKIANAGFDETKVYDFEDAEQHWKFENISSKNHVRGPIKSYRIECFQAMNGLRPVLGWDNIDVMLSAMYGWEVLTLKDLWVKHLRPTAFQYQKQKAEKLGEYFYNIGLNCPLAIISSAKSSFKNRSFSEFITTMKTFMNQNHPRDLSSDEIKFIRSHRWNQMLKRKKS</sequence>
<gene>
    <name evidence="5" type="ORF">DQ356_08905</name>
</gene>
<accession>A0A368MW47</accession>
<organism evidence="5 6">
    <name type="scientific">Chryseobacterium lacus</name>
    <dbReference type="NCBI Taxonomy" id="2058346"/>
    <lineage>
        <taxon>Bacteria</taxon>
        <taxon>Pseudomonadati</taxon>
        <taxon>Bacteroidota</taxon>
        <taxon>Flavobacteriia</taxon>
        <taxon>Flavobacteriales</taxon>
        <taxon>Weeksellaceae</taxon>
        <taxon>Chryseobacterium group</taxon>
        <taxon>Chryseobacterium</taxon>
    </lineage>
</organism>
<keyword evidence="6" id="KW-1185">Reference proteome</keyword>
<dbReference type="PANTHER" id="PTHR43630">
    <property type="entry name" value="POLY-BETA-1,6-N-ACETYL-D-GLUCOSAMINE SYNTHASE"/>
    <property type="match status" value="1"/>
</dbReference>
<evidence type="ECO:0000256" key="1">
    <source>
        <dbReference type="ARBA" id="ARBA00006739"/>
    </source>
</evidence>
<proteinExistence type="inferred from homology"/>
<name>A0A368MW47_9FLAO</name>
<evidence type="ECO:0000259" key="4">
    <source>
        <dbReference type="Pfam" id="PF00535"/>
    </source>
</evidence>
<protein>
    <submittedName>
        <fullName evidence="5">Glycosyltransferase</fullName>
    </submittedName>
</protein>
<dbReference type="AlphaFoldDB" id="A0A368MW47"/>
<dbReference type="Pfam" id="PF00535">
    <property type="entry name" value="Glycos_transf_2"/>
    <property type="match status" value="1"/>
</dbReference>
<dbReference type="Proteomes" id="UP000252172">
    <property type="component" value="Unassembled WGS sequence"/>
</dbReference>
<dbReference type="InterPro" id="IPR001173">
    <property type="entry name" value="Glyco_trans_2-like"/>
</dbReference>
<comment type="similarity">
    <text evidence="1">Belongs to the glycosyltransferase 2 family.</text>
</comment>
<dbReference type="CDD" id="cd06423">
    <property type="entry name" value="CESA_like"/>
    <property type="match status" value="1"/>
</dbReference>
<dbReference type="PANTHER" id="PTHR43630:SF1">
    <property type="entry name" value="POLY-BETA-1,6-N-ACETYL-D-GLUCOSAMINE SYNTHASE"/>
    <property type="match status" value="1"/>
</dbReference>
<keyword evidence="2" id="KW-0328">Glycosyltransferase</keyword>
<evidence type="ECO:0000313" key="5">
    <source>
        <dbReference type="EMBL" id="RCU42447.1"/>
    </source>
</evidence>
<dbReference type="SUPFAM" id="SSF53448">
    <property type="entry name" value="Nucleotide-diphospho-sugar transferases"/>
    <property type="match status" value="1"/>
</dbReference>
<feature type="domain" description="Glycosyltransferase 2-like" evidence="4">
    <location>
        <begin position="5"/>
        <end position="177"/>
    </location>
</feature>
<evidence type="ECO:0000313" key="6">
    <source>
        <dbReference type="Proteomes" id="UP000252172"/>
    </source>
</evidence>
<keyword evidence="3 5" id="KW-0808">Transferase</keyword>
<dbReference type="InterPro" id="IPR029044">
    <property type="entry name" value="Nucleotide-diphossugar_trans"/>
</dbReference>
<dbReference type="RefSeq" id="WP_114304140.1">
    <property type="nucleotide sequence ID" value="NZ_QPIE01000006.1"/>
</dbReference>
<dbReference type="EMBL" id="QPIE01000006">
    <property type="protein sequence ID" value="RCU42447.1"/>
    <property type="molecule type" value="Genomic_DNA"/>
</dbReference>
<dbReference type="OrthoDB" id="1142396at2"/>